<dbReference type="Proteomes" id="UP001347796">
    <property type="component" value="Unassembled WGS sequence"/>
</dbReference>
<gene>
    <name evidence="10" type="ORF">SNE40_013110</name>
</gene>
<dbReference type="GO" id="GO:0008270">
    <property type="term" value="F:zinc ion binding"/>
    <property type="evidence" value="ECO:0007669"/>
    <property type="project" value="UniProtKB-KW"/>
</dbReference>
<dbReference type="AlphaFoldDB" id="A0AAN8JLJ1"/>
<dbReference type="PANTHER" id="PTHR24406">
    <property type="entry name" value="TRANSCRIPTIONAL REPRESSOR CTCFL-RELATED"/>
    <property type="match status" value="1"/>
</dbReference>
<feature type="domain" description="C2H2-type" evidence="9">
    <location>
        <begin position="788"/>
        <end position="815"/>
    </location>
</feature>
<comment type="subcellular location">
    <subcellularLocation>
        <location evidence="1">Nucleus</location>
    </subcellularLocation>
</comment>
<keyword evidence="2" id="KW-0479">Metal-binding</keyword>
<evidence type="ECO:0000313" key="11">
    <source>
        <dbReference type="Proteomes" id="UP001347796"/>
    </source>
</evidence>
<evidence type="ECO:0000256" key="5">
    <source>
        <dbReference type="ARBA" id="ARBA00022833"/>
    </source>
</evidence>
<dbReference type="PROSITE" id="PS00028">
    <property type="entry name" value="ZINC_FINGER_C2H2_1"/>
    <property type="match status" value="2"/>
</dbReference>
<evidence type="ECO:0000256" key="7">
    <source>
        <dbReference type="PROSITE-ProRule" id="PRU00042"/>
    </source>
</evidence>
<proteinExistence type="predicted"/>
<evidence type="ECO:0000313" key="10">
    <source>
        <dbReference type="EMBL" id="KAK6178311.1"/>
    </source>
</evidence>
<name>A0AAN8JLJ1_PATCE</name>
<keyword evidence="5" id="KW-0862">Zinc</keyword>
<dbReference type="InterPro" id="IPR050888">
    <property type="entry name" value="ZnF_C2H2-type_TF"/>
</dbReference>
<feature type="region of interest" description="Disordered" evidence="8">
    <location>
        <begin position="68"/>
        <end position="89"/>
    </location>
</feature>
<dbReference type="PROSITE" id="PS50157">
    <property type="entry name" value="ZINC_FINGER_C2H2_2"/>
    <property type="match status" value="1"/>
</dbReference>
<dbReference type="InterPro" id="IPR013087">
    <property type="entry name" value="Znf_C2H2_type"/>
</dbReference>
<keyword evidence="11" id="KW-1185">Reference proteome</keyword>
<evidence type="ECO:0000256" key="8">
    <source>
        <dbReference type="SAM" id="MobiDB-lite"/>
    </source>
</evidence>
<keyword evidence="6" id="KW-0539">Nucleus</keyword>
<evidence type="ECO:0000256" key="4">
    <source>
        <dbReference type="ARBA" id="ARBA00022771"/>
    </source>
</evidence>
<keyword evidence="3" id="KW-0677">Repeat</keyword>
<feature type="region of interest" description="Disordered" evidence="8">
    <location>
        <begin position="123"/>
        <end position="149"/>
    </location>
</feature>
<evidence type="ECO:0000256" key="2">
    <source>
        <dbReference type="ARBA" id="ARBA00022723"/>
    </source>
</evidence>
<feature type="region of interest" description="Disordered" evidence="8">
    <location>
        <begin position="1130"/>
        <end position="1164"/>
    </location>
</feature>
<evidence type="ECO:0000256" key="3">
    <source>
        <dbReference type="ARBA" id="ARBA00022737"/>
    </source>
</evidence>
<keyword evidence="4 7" id="KW-0863">Zinc-finger</keyword>
<reference evidence="10 11" key="1">
    <citation type="submission" date="2024-01" db="EMBL/GenBank/DDBJ databases">
        <title>The genome of the rayed Mediterranean limpet Patella caerulea (Linnaeus, 1758).</title>
        <authorList>
            <person name="Anh-Thu Weber A."/>
            <person name="Halstead-Nussloch G."/>
        </authorList>
    </citation>
    <scope>NUCLEOTIDE SEQUENCE [LARGE SCALE GENOMIC DNA]</scope>
    <source>
        <strain evidence="10">AATW-2023a</strain>
        <tissue evidence="10">Whole specimen</tissue>
    </source>
</reference>
<dbReference type="GO" id="GO:0005634">
    <property type="term" value="C:nucleus"/>
    <property type="evidence" value="ECO:0007669"/>
    <property type="project" value="UniProtKB-SubCell"/>
</dbReference>
<evidence type="ECO:0000259" key="9">
    <source>
        <dbReference type="PROSITE" id="PS50157"/>
    </source>
</evidence>
<organism evidence="10 11">
    <name type="scientific">Patella caerulea</name>
    <name type="common">Rayed Mediterranean limpet</name>
    <dbReference type="NCBI Taxonomy" id="87958"/>
    <lineage>
        <taxon>Eukaryota</taxon>
        <taxon>Metazoa</taxon>
        <taxon>Spiralia</taxon>
        <taxon>Lophotrochozoa</taxon>
        <taxon>Mollusca</taxon>
        <taxon>Gastropoda</taxon>
        <taxon>Patellogastropoda</taxon>
        <taxon>Patelloidea</taxon>
        <taxon>Patellidae</taxon>
        <taxon>Patella</taxon>
    </lineage>
</organism>
<comment type="caution">
    <text evidence="10">The sequence shown here is derived from an EMBL/GenBank/DDBJ whole genome shotgun (WGS) entry which is preliminary data.</text>
</comment>
<dbReference type="SMART" id="SM00355">
    <property type="entry name" value="ZnF_C2H2"/>
    <property type="match status" value="9"/>
</dbReference>
<accession>A0AAN8JLJ1</accession>
<dbReference type="Gene3D" id="3.30.160.60">
    <property type="entry name" value="Classic Zinc Finger"/>
    <property type="match status" value="1"/>
</dbReference>
<evidence type="ECO:0000256" key="6">
    <source>
        <dbReference type="ARBA" id="ARBA00023242"/>
    </source>
</evidence>
<protein>
    <recommendedName>
        <fullName evidence="9">C2H2-type domain-containing protein</fullName>
    </recommendedName>
</protein>
<sequence>MCFFLFGIVVGNIRVTYRQPEPGKSISYIVSFQFVLYNRMENENKMVIDELNPSNRKPSCDKIDTCTLENSNDSSKENTTPKHVSLNGNGDSCVKMEAKSEKQSFNPTIESKRCDSDLDKLITDSNDSYKPSEKHNSFDTSVSDNKHTQDSLSVDVNLSVSQHENCNENVEINKLTTDISLSGLKIRVGDVKTTDQSKALSSSVETEQILVKLPTFYNSIQSDLEEKESVPDKLLENNEQTAQKLEKEKIQSIEKVMDEDGDEFIITMNDSDDSGEETAFQSEQNTKQKTVNFDSQRIDATVPLAKQIYDPIKEKSVTNPHNLGNVSINLPPLPPLPQVQQLPLLLPTTTQKNKTLPLVNLYIPSSLVNSTTNIVTSKQMKSVKAPNVTVVPALTGQQYTCSNSLDLKQRLNTIHQISNSRSLLTNSSISKPQITTILNQKSAVASPQSSKEMMSLIRWEITNRVYHRPKFQQLQPDSELGPLAKLLFDLGNDLVRETVYNDLVRIQTYRKAAGKLSDKESEDLNKLKDVQAELKDLVGPIKQNLKKKCGCGFRTESANVLYNHQEYPHWNDNDLTCGICPDYTTRQPAAFIYHMEAMHNMRGRLEDKQPFWTCNLCPYENNSKSKLTQHRFRCLKNFNLKTNLSQNSIIGMEVNFCLENILYKRKETIKPRLPAQITPLTNSRPQLNIAPKPRTGALQQASVKYVGGGSQIVTVNNRPNLSNKINTLIDKNNQLLSQTKTPADNSGFEVCEICGGYVKDRKALRIHFYYAHRIEIPVGVFDRTQAPLYCATCFARFWTAQGLQKHLEVHKVNNPSSSAAKCIVCGHKVPNVLMHMRIVHNKELNSYLAACKCIFCGLICSSKRGVESHMVAGHGVMIKADSLVGQNAPKVPTLKQDTSRGSMCVLCNLHFSRNVDLTRHCMRVHHTCMKCGMVVADRISLDKHTCLKSGRGLRNCELCNEKGFHPAYHVKHIRDKHIKKCTVNVIKMSEILGRAALKGVNVHNSLHEADLKIASLIRSKIVSIKKVETIEIISDDENSPKKISGMKRSHEEIEYIDTDSDSPEEVNSGDKAYRPSITKKKCIEENSVLKDFKDGSILRPSRRRPSASTDLNSSTEQVIVQDYMADRAVNTENKVEEEKESIKSIKRQADELEDGPEAKKEKLDISNFAEDSNLSEEKQLDNGVVVDKTVF</sequence>
<dbReference type="EMBL" id="JAZGQO010000009">
    <property type="protein sequence ID" value="KAK6178311.1"/>
    <property type="molecule type" value="Genomic_DNA"/>
</dbReference>
<evidence type="ECO:0000256" key="1">
    <source>
        <dbReference type="ARBA" id="ARBA00004123"/>
    </source>
</evidence>
<feature type="compositionally biased region" description="Basic and acidic residues" evidence="8">
    <location>
        <begin position="1133"/>
        <end position="1164"/>
    </location>
</feature>